<dbReference type="GeneID" id="111356338"/>
<accession>A0A9J7E8Z0</accession>
<organism evidence="2 3">
    <name type="scientific">Spodoptera litura</name>
    <name type="common">Asian cotton leafworm</name>
    <dbReference type="NCBI Taxonomy" id="69820"/>
    <lineage>
        <taxon>Eukaryota</taxon>
        <taxon>Metazoa</taxon>
        <taxon>Ecdysozoa</taxon>
        <taxon>Arthropoda</taxon>
        <taxon>Hexapoda</taxon>
        <taxon>Insecta</taxon>
        <taxon>Pterygota</taxon>
        <taxon>Neoptera</taxon>
        <taxon>Endopterygota</taxon>
        <taxon>Lepidoptera</taxon>
        <taxon>Glossata</taxon>
        <taxon>Ditrysia</taxon>
        <taxon>Noctuoidea</taxon>
        <taxon>Noctuidae</taxon>
        <taxon>Amphipyrinae</taxon>
        <taxon>Spodoptera</taxon>
    </lineage>
</organism>
<feature type="compositionally biased region" description="Polar residues" evidence="1">
    <location>
        <begin position="112"/>
        <end position="123"/>
    </location>
</feature>
<evidence type="ECO:0000256" key="1">
    <source>
        <dbReference type="SAM" id="MobiDB-lite"/>
    </source>
</evidence>
<feature type="region of interest" description="Disordered" evidence="1">
    <location>
        <begin position="66"/>
        <end position="188"/>
    </location>
</feature>
<gene>
    <name evidence="3" type="primary">LOC111356338</name>
</gene>
<dbReference type="Proteomes" id="UP000301870">
    <property type="component" value="Chromosome 22"/>
</dbReference>
<reference evidence="3" key="1">
    <citation type="submission" date="2025-08" db="UniProtKB">
        <authorList>
            <consortium name="RefSeq"/>
        </authorList>
    </citation>
    <scope>IDENTIFICATION</scope>
    <source>
        <strain evidence="3">Ishihara</strain>
        <tissue evidence="3">Whole body</tissue>
    </source>
</reference>
<name>A0A9J7E8Z0_SPOLT</name>
<feature type="compositionally biased region" description="Low complexity" evidence="1">
    <location>
        <begin position="93"/>
        <end position="103"/>
    </location>
</feature>
<feature type="compositionally biased region" description="Polar residues" evidence="1">
    <location>
        <begin position="160"/>
        <end position="172"/>
    </location>
</feature>
<dbReference type="RefSeq" id="XP_022826411.1">
    <property type="nucleotide sequence ID" value="XM_022970643.1"/>
</dbReference>
<dbReference type="AlphaFoldDB" id="A0A9J7E8Z0"/>
<feature type="compositionally biased region" description="Basic and acidic residues" evidence="1">
    <location>
        <begin position="173"/>
        <end position="188"/>
    </location>
</feature>
<sequence>MSIRRNRPLINERVKRMLQMVEDTVITNTDCDIIAVDPESSVKETFSNQVLSKYELRDKTNKKYFDTDQESDEDFSPDVSEYAPSPSSNIFKSPLSSVSSLSPDETLEINHNETLTGRTSNDCSHAREVVTDNEDSPSLIRKICSEEENNETLRPEEQSESNNDTTLTGRTSSDCEHMEAVENEKKTD</sequence>
<evidence type="ECO:0000313" key="2">
    <source>
        <dbReference type="Proteomes" id="UP000301870"/>
    </source>
</evidence>
<feature type="compositionally biased region" description="Acidic residues" evidence="1">
    <location>
        <begin position="67"/>
        <end position="76"/>
    </location>
</feature>
<protein>
    <submittedName>
        <fullName evidence="3">Uncharacterized protein LOC111356338</fullName>
    </submittedName>
</protein>
<proteinExistence type="predicted"/>
<dbReference type="OrthoDB" id="7477818at2759"/>
<keyword evidence="2" id="KW-1185">Reference proteome</keyword>
<evidence type="ECO:0000313" key="3">
    <source>
        <dbReference type="RefSeq" id="XP_022826411.1"/>
    </source>
</evidence>
<dbReference type="KEGG" id="sliu:111356338"/>